<feature type="compositionally biased region" description="Low complexity" evidence="1">
    <location>
        <begin position="175"/>
        <end position="190"/>
    </location>
</feature>
<sequence>MTRLKRRCLLAVCALLAAPAGGWLPVPADARESRSAFPFRLPWSEPARPNRRPRKAKPAPVRQAPIPIPPSAPDRGTVETRAEPQPEAPPTPAPPEEAAPPDETARADAVAPAAPAAEPEASPPLALDFAMLRPSAPAEPLRPLPSARDEVGLEAEPAGPPAPGVPLPPSRSGSAEAAPVVAAALPRAPLGSPPLPGPPDADTPPPVVAPDPQARERDPECRTLARNAAAVAKPLPALIGAGSCGAPLPVELSGVRLRDGSTVAIEPPAILRCGAASALVALVRDDWAPAAARDGATLTEVRTAASYICRGRNNRANAKMSEHGLANAVDVSGVGFKDGRELGIYHKQMPQTLAQTIKPSACARFMTVLGPGSDGYHEDHLHLDLRKRRSAASKVCRWSED</sequence>
<reference evidence="4" key="1">
    <citation type="journal article" date="2014" name="Int. J. Syst. Evol. Microbiol.">
        <title>Complete genome sequence of Corynebacterium casei LMG S-19264T (=DSM 44701T), isolated from a smear-ripened cheese.</title>
        <authorList>
            <consortium name="US DOE Joint Genome Institute (JGI-PGF)"/>
            <person name="Walter F."/>
            <person name="Albersmeier A."/>
            <person name="Kalinowski J."/>
            <person name="Ruckert C."/>
        </authorList>
    </citation>
    <scope>NUCLEOTIDE SEQUENCE</scope>
    <source>
        <strain evidence="4">VKM B-2748</strain>
    </source>
</reference>
<evidence type="ECO:0000259" key="3">
    <source>
        <dbReference type="Pfam" id="PF06904"/>
    </source>
</evidence>
<dbReference type="AlphaFoldDB" id="A0A9W6JIM4"/>
<dbReference type="Proteomes" id="UP001143309">
    <property type="component" value="Unassembled WGS sequence"/>
</dbReference>
<evidence type="ECO:0000256" key="1">
    <source>
        <dbReference type="SAM" id="MobiDB-lite"/>
    </source>
</evidence>
<feature type="chain" id="PRO_5040722158" description="Extensin-like C-terminal domain-containing protein" evidence="2">
    <location>
        <begin position="31"/>
        <end position="401"/>
    </location>
</feature>
<dbReference type="Pfam" id="PF06904">
    <property type="entry name" value="Extensin-like_C"/>
    <property type="match status" value="1"/>
</dbReference>
<keyword evidence="2" id="KW-0732">Signal</keyword>
<feature type="compositionally biased region" description="Low complexity" evidence="1">
    <location>
        <begin position="107"/>
        <end position="126"/>
    </location>
</feature>
<feature type="compositionally biased region" description="Pro residues" evidence="1">
    <location>
        <begin position="191"/>
        <end position="209"/>
    </location>
</feature>
<feature type="compositionally biased region" description="Pro residues" evidence="1">
    <location>
        <begin position="86"/>
        <end position="98"/>
    </location>
</feature>
<feature type="region of interest" description="Disordered" evidence="1">
    <location>
        <begin position="37"/>
        <end position="217"/>
    </location>
</feature>
<accession>A0A9W6JIM4</accession>
<name>A0A9W6JIM4_9HYPH</name>
<feature type="domain" description="Extensin-like C-terminal" evidence="3">
    <location>
        <begin position="220"/>
        <end position="397"/>
    </location>
</feature>
<dbReference type="PROSITE" id="PS51318">
    <property type="entry name" value="TAT"/>
    <property type="match status" value="1"/>
</dbReference>
<feature type="compositionally biased region" description="Pro residues" evidence="1">
    <location>
        <begin position="158"/>
        <end position="169"/>
    </location>
</feature>
<dbReference type="PRINTS" id="PR01217">
    <property type="entry name" value="PRICHEXTENSN"/>
</dbReference>
<evidence type="ECO:0000256" key="2">
    <source>
        <dbReference type="SAM" id="SignalP"/>
    </source>
</evidence>
<comment type="caution">
    <text evidence="4">The sequence shown here is derived from an EMBL/GenBank/DDBJ whole genome shotgun (WGS) entry which is preliminary data.</text>
</comment>
<reference evidence="4" key="2">
    <citation type="submission" date="2023-01" db="EMBL/GenBank/DDBJ databases">
        <authorList>
            <person name="Sun Q."/>
            <person name="Evtushenko L."/>
        </authorList>
    </citation>
    <scope>NUCLEOTIDE SEQUENCE</scope>
    <source>
        <strain evidence="4">VKM B-2748</strain>
    </source>
</reference>
<organism evidence="4 5">
    <name type="scientific">Methylopila turkensis</name>
    <dbReference type="NCBI Taxonomy" id="1437816"/>
    <lineage>
        <taxon>Bacteria</taxon>
        <taxon>Pseudomonadati</taxon>
        <taxon>Pseudomonadota</taxon>
        <taxon>Alphaproteobacteria</taxon>
        <taxon>Hyphomicrobiales</taxon>
        <taxon>Methylopilaceae</taxon>
        <taxon>Methylopila</taxon>
    </lineage>
</organism>
<evidence type="ECO:0000313" key="5">
    <source>
        <dbReference type="Proteomes" id="UP001143309"/>
    </source>
</evidence>
<dbReference type="InterPro" id="IPR006311">
    <property type="entry name" value="TAT_signal"/>
</dbReference>
<gene>
    <name evidence="4" type="ORF">GCM10008174_00870</name>
</gene>
<keyword evidence="5" id="KW-1185">Reference proteome</keyword>
<evidence type="ECO:0000313" key="4">
    <source>
        <dbReference type="EMBL" id="GLK78346.1"/>
    </source>
</evidence>
<protein>
    <recommendedName>
        <fullName evidence="3">Extensin-like C-terminal domain-containing protein</fullName>
    </recommendedName>
</protein>
<dbReference type="InterPro" id="IPR009683">
    <property type="entry name" value="Extensin-like_C"/>
</dbReference>
<proteinExistence type="predicted"/>
<dbReference type="EMBL" id="BSFL01000001">
    <property type="protein sequence ID" value="GLK78346.1"/>
    <property type="molecule type" value="Genomic_DNA"/>
</dbReference>
<feature type="signal peptide" evidence="2">
    <location>
        <begin position="1"/>
        <end position="30"/>
    </location>
</feature>